<dbReference type="Proteomes" id="UP000460317">
    <property type="component" value="Unassembled WGS sequence"/>
</dbReference>
<organism evidence="1 2">
    <name type="scientific">Bacteroides thetaiotaomicron</name>
    <dbReference type="NCBI Taxonomy" id="818"/>
    <lineage>
        <taxon>Bacteria</taxon>
        <taxon>Pseudomonadati</taxon>
        <taxon>Bacteroidota</taxon>
        <taxon>Bacteroidia</taxon>
        <taxon>Bacteroidales</taxon>
        <taxon>Bacteroidaceae</taxon>
        <taxon>Bacteroides</taxon>
    </lineage>
</organism>
<reference evidence="1 2" key="1">
    <citation type="journal article" date="2019" name="Nat. Med.">
        <title>A library of human gut bacterial isolates paired with longitudinal multiomics data enables mechanistic microbiome research.</title>
        <authorList>
            <person name="Poyet M."/>
            <person name="Groussin M."/>
            <person name="Gibbons S.M."/>
            <person name="Avila-Pacheco J."/>
            <person name="Jiang X."/>
            <person name="Kearney S.M."/>
            <person name="Perrotta A.R."/>
            <person name="Berdy B."/>
            <person name="Zhao S."/>
            <person name="Lieberman T.D."/>
            <person name="Swanson P.K."/>
            <person name="Smith M."/>
            <person name="Roesemann S."/>
            <person name="Alexander J.E."/>
            <person name="Rich S.A."/>
            <person name="Livny J."/>
            <person name="Vlamakis H."/>
            <person name="Clish C."/>
            <person name="Bullock K."/>
            <person name="Deik A."/>
            <person name="Scott J."/>
            <person name="Pierce K.A."/>
            <person name="Xavier R.J."/>
            <person name="Alm E.J."/>
        </authorList>
    </citation>
    <scope>NUCLEOTIDE SEQUENCE [LARGE SCALE GENOMIC DNA]</scope>
    <source>
        <strain evidence="1 2">BIOML-A165</strain>
    </source>
</reference>
<gene>
    <name evidence="1" type="ORF">GAN93_28140</name>
</gene>
<dbReference type="EMBL" id="WCSB01000398">
    <property type="protein sequence ID" value="KAB4440660.1"/>
    <property type="molecule type" value="Genomic_DNA"/>
</dbReference>
<name>A0A3E5I0I2_BACT4</name>
<accession>A0A3E5I0I2</accession>
<protein>
    <submittedName>
        <fullName evidence="1">Uncharacterized protein</fullName>
    </submittedName>
</protein>
<evidence type="ECO:0000313" key="1">
    <source>
        <dbReference type="EMBL" id="KAB4440660.1"/>
    </source>
</evidence>
<proteinExistence type="predicted"/>
<comment type="caution">
    <text evidence="1">The sequence shown here is derived from an EMBL/GenBank/DDBJ whole genome shotgun (WGS) entry which is preliminary data.</text>
</comment>
<sequence>MEQNNSSLFCQATKLNSERVRRKLSNGFLLALFLCVTKKKLSQYIHLTQWGRHHYPVSKAAMPLKTLPVCNRRRGNKIIQTA</sequence>
<dbReference type="AlphaFoldDB" id="A0A3E5I0I2"/>
<evidence type="ECO:0000313" key="2">
    <source>
        <dbReference type="Proteomes" id="UP000460317"/>
    </source>
</evidence>